<dbReference type="Pfam" id="PF03704">
    <property type="entry name" value="BTAD"/>
    <property type="match status" value="1"/>
</dbReference>
<dbReference type="CDD" id="cd15831">
    <property type="entry name" value="BTAD"/>
    <property type="match status" value="1"/>
</dbReference>
<feature type="compositionally biased region" description="Gly residues" evidence="6">
    <location>
        <begin position="257"/>
        <end position="267"/>
    </location>
</feature>
<protein>
    <submittedName>
        <fullName evidence="9">Regulatory protein AfsR</fullName>
    </submittedName>
</protein>
<evidence type="ECO:0000313" key="10">
    <source>
        <dbReference type="Proteomes" id="UP000516444"/>
    </source>
</evidence>
<dbReference type="EMBL" id="AP023440">
    <property type="protein sequence ID" value="BCL29524.1"/>
    <property type="molecule type" value="Genomic_DNA"/>
</dbReference>
<dbReference type="KEGG" id="sgm:GCM10017557_43830"/>
<evidence type="ECO:0000256" key="4">
    <source>
        <dbReference type="ARBA" id="ARBA00023125"/>
    </source>
</evidence>
<comment type="similarity">
    <text evidence="1">Belongs to the AfsR/DnrI/RedD regulatory family.</text>
</comment>
<keyword evidence="4" id="KW-0238">DNA-binding</keyword>
<organism evidence="9 10">
    <name type="scientific">Streptomyces aurantiacus</name>
    <dbReference type="NCBI Taxonomy" id="47760"/>
    <lineage>
        <taxon>Bacteria</taxon>
        <taxon>Bacillati</taxon>
        <taxon>Actinomycetota</taxon>
        <taxon>Actinomycetes</taxon>
        <taxon>Kitasatosporales</taxon>
        <taxon>Streptomycetaceae</taxon>
        <taxon>Streptomyces</taxon>
        <taxon>Streptomyces aurantiacus group</taxon>
    </lineage>
</organism>
<dbReference type="AlphaFoldDB" id="A0A7G1P6N0"/>
<dbReference type="GO" id="GO:0043531">
    <property type="term" value="F:ADP binding"/>
    <property type="evidence" value="ECO:0007669"/>
    <property type="project" value="InterPro"/>
</dbReference>
<feature type="domain" description="Bacterial transcriptional activator" evidence="8">
    <location>
        <begin position="101"/>
        <end position="245"/>
    </location>
</feature>
<accession>A0A7G1P6N0</accession>
<dbReference type="InterPro" id="IPR036388">
    <property type="entry name" value="WH-like_DNA-bd_sf"/>
</dbReference>
<gene>
    <name evidence="9" type="primary">afsR</name>
    <name evidence="9" type="ORF">GCM10017557_43830</name>
</gene>
<keyword evidence="10" id="KW-1185">Reference proteome</keyword>
<keyword evidence="2" id="KW-0902">Two-component regulatory system</keyword>
<name>A0A7G1P6N0_9ACTN</name>
<dbReference type="PANTHER" id="PTHR35807:SF1">
    <property type="entry name" value="TRANSCRIPTIONAL REGULATOR REDD"/>
    <property type="match status" value="1"/>
</dbReference>
<evidence type="ECO:0000256" key="1">
    <source>
        <dbReference type="ARBA" id="ARBA00005820"/>
    </source>
</evidence>
<evidence type="ECO:0000256" key="6">
    <source>
        <dbReference type="SAM" id="MobiDB-lite"/>
    </source>
</evidence>
<dbReference type="InterPro" id="IPR005158">
    <property type="entry name" value="BTAD"/>
</dbReference>
<feature type="domain" description="OmpR/PhoB-type" evidence="7">
    <location>
        <begin position="17"/>
        <end position="94"/>
    </location>
</feature>
<reference evidence="9 10" key="1">
    <citation type="journal article" date="2014" name="Int. J. Syst. Evol. Microbiol.">
        <title>Complete genome sequence of Corynebacterium casei LMG S-19264T (=DSM 44701T), isolated from a smear-ripened cheese.</title>
        <authorList>
            <consortium name="US DOE Joint Genome Institute (JGI-PGF)"/>
            <person name="Walter F."/>
            <person name="Albersmeier A."/>
            <person name="Kalinowski J."/>
            <person name="Ruckert C."/>
        </authorList>
    </citation>
    <scope>NUCLEOTIDE SEQUENCE [LARGE SCALE GENOMIC DNA]</scope>
    <source>
        <strain evidence="9 10">JCM 4677</strain>
    </source>
</reference>
<proteinExistence type="inferred from homology"/>
<evidence type="ECO:0000256" key="2">
    <source>
        <dbReference type="ARBA" id="ARBA00023012"/>
    </source>
</evidence>
<dbReference type="InterPro" id="IPR019734">
    <property type="entry name" value="TPR_rpt"/>
</dbReference>
<evidence type="ECO:0000256" key="5">
    <source>
        <dbReference type="ARBA" id="ARBA00023163"/>
    </source>
</evidence>
<dbReference type="GO" id="GO:0003677">
    <property type="term" value="F:DNA binding"/>
    <property type="evidence" value="ECO:0007669"/>
    <property type="project" value="UniProtKB-KW"/>
</dbReference>
<dbReference type="Gene3D" id="1.25.40.10">
    <property type="entry name" value="Tetratricopeptide repeat domain"/>
    <property type="match status" value="3"/>
</dbReference>
<evidence type="ECO:0000259" key="8">
    <source>
        <dbReference type="SMART" id="SM01043"/>
    </source>
</evidence>
<dbReference type="PRINTS" id="PR00364">
    <property type="entry name" value="DISEASERSIST"/>
</dbReference>
<dbReference type="InterPro" id="IPR011990">
    <property type="entry name" value="TPR-like_helical_dom_sf"/>
</dbReference>
<dbReference type="Gene3D" id="3.40.50.300">
    <property type="entry name" value="P-loop containing nucleotide triphosphate hydrolases"/>
    <property type="match status" value="1"/>
</dbReference>
<dbReference type="GO" id="GO:0000160">
    <property type="term" value="P:phosphorelay signal transduction system"/>
    <property type="evidence" value="ECO:0007669"/>
    <property type="project" value="UniProtKB-KW"/>
</dbReference>
<keyword evidence="3" id="KW-0805">Transcription regulation</keyword>
<sequence length="1060" mass="115249">MEFEIRLSGSVEIRAAGRRSDLGSTKTRMALAALAWDAGRTVSVDTLIHRIWDEHPPGKAREALHAHISRIRGSLRIAGADAPALVSHTNSYSLEVDPDRVDLRRYTSCVERARSLRDSGDEKTALRLLDRADGLWRGEPLTGITGAWAEQLRAAIGETGLAAATTRAEILLGGGRFRDAVLVLLPLVEAHPVDEALAERLAIALHGSNRTAEATRLLQRTRQRVVRDIGLDAGRRLHRVHQGILTGTPAEALLPGSGAGAGAGSGSRPGSRPGSGISSGAGSDEKTTPRPSRWIPDNLPRDVPWAGRRDELRGLTAALSEGQEAADVVTVEAIHGMGGSGKTALAVHLAHRLRDRFPDGRVFLHLGHLGGLSADRTPPTPARALTELLRLLGMTTKELPRELDELVALWRSVARDRRMLVILDDATSSAQIRPLLPGASPTAVVVTSRRRLPGLPGVRPVSLNVLPPEDAAALFAQRLGRERDTDPSDVAKIVQICGYLPLAVEIAASRLLARPSWTTSDLLRQLGGDGGHLAQLHDLERKLTNVFAVSYDALNAEQQLVFRRTALHVGVEFTPRAIAALTGFSLETTEHVLEELLAHYLVFEPVPHRFTMHDLLRDYARALLDAGDTDSEDDVRRAARRLVDHYVHTADRADRLAYPYRSRTDLDAGDPDTALAAPLSPEIVDAQAAEQWLIAESANLLNTLEWFVNHGTEQQLAVSVHVLAGFLDMEGHLAAAEPLLRRAAAHWSVAGDSVARARALLDLCVVYTHGSRYDEAISAARAALDIARSLDGRQLESECIHQISISMWHTGQYTLARSLQKDSLSFLMQTDDVLRTARCRNLLGITHLHLAENEEALACFTSALADFTAIGDERGRYSALNNKAELYKRTGRPEAAETAYRQAMVVSDRMGNPRDKATLQMNMASVMDELGRTEEALDLYAAVLPVLIGVGDRRGEAIALTRIGRAYRAAGRTEEALQQHMAALELIRAIHAVGEESDILFDLALAERDMGHAAQAVAHAEEGLTLSRRIGAPVEEARAEALLIELRAEVTARSFGAEQR</sequence>
<dbReference type="RefSeq" id="WP_190851640.1">
    <property type="nucleotide sequence ID" value="NZ_AP023440.1"/>
</dbReference>
<dbReference type="Pfam" id="PF13424">
    <property type="entry name" value="TPR_12"/>
    <property type="match status" value="1"/>
</dbReference>
<evidence type="ECO:0000313" key="9">
    <source>
        <dbReference type="EMBL" id="BCL29524.1"/>
    </source>
</evidence>
<dbReference type="Proteomes" id="UP000516444">
    <property type="component" value="Chromosome"/>
</dbReference>
<keyword evidence="5" id="KW-0804">Transcription</keyword>
<dbReference type="SMART" id="SM00028">
    <property type="entry name" value="TPR"/>
    <property type="match status" value="5"/>
</dbReference>
<dbReference type="PANTHER" id="PTHR35807">
    <property type="entry name" value="TRANSCRIPTIONAL REGULATOR REDD-RELATED"/>
    <property type="match status" value="1"/>
</dbReference>
<feature type="compositionally biased region" description="Low complexity" evidence="6">
    <location>
        <begin position="268"/>
        <end position="282"/>
    </location>
</feature>
<dbReference type="InterPro" id="IPR016032">
    <property type="entry name" value="Sig_transdc_resp-reg_C-effctor"/>
</dbReference>
<dbReference type="SMART" id="SM01043">
    <property type="entry name" value="BTAD"/>
    <property type="match status" value="1"/>
</dbReference>
<evidence type="ECO:0000259" key="7">
    <source>
        <dbReference type="SMART" id="SM00862"/>
    </source>
</evidence>
<dbReference type="SUPFAM" id="SSF48452">
    <property type="entry name" value="TPR-like"/>
    <property type="match status" value="3"/>
</dbReference>
<dbReference type="InterPro" id="IPR001867">
    <property type="entry name" value="OmpR/PhoB-type_DNA-bd"/>
</dbReference>
<dbReference type="SMART" id="SM00862">
    <property type="entry name" value="Trans_reg_C"/>
    <property type="match status" value="1"/>
</dbReference>
<dbReference type="SUPFAM" id="SSF46894">
    <property type="entry name" value="C-terminal effector domain of the bipartite response regulators"/>
    <property type="match status" value="1"/>
</dbReference>
<dbReference type="GO" id="GO:0006355">
    <property type="term" value="P:regulation of DNA-templated transcription"/>
    <property type="evidence" value="ECO:0007669"/>
    <property type="project" value="InterPro"/>
</dbReference>
<dbReference type="Gene3D" id="1.10.10.10">
    <property type="entry name" value="Winged helix-like DNA-binding domain superfamily/Winged helix DNA-binding domain"/>
    <property type="match status" value="1"/>
</dbReference>
<evidence type="ECO:0000256" key="3">
    <source>
        <dbReference type="ARBA" id="ARBA00023015"/>
    </source>
</evidence>
<dbReference type="InterPro" id="IPR051677">
    <property type="entry name" value="AfsR-DnrI-RedD_regulator"/>
</dbReference>
<dbReference type="InterPro" id="IPR027417">
    <property type="entry name" value="P-loop_NTPase"/>
</dbReference>
<dbReference type="SUPFAM" id="SSF52540">
    <property type="entry name" value="P-loop containing nucleoside triphosphate hydrolases"/>
    <property type="match status" value="1"/>
</dbReference>
<feature type="region of interest" description="Disordered" evidence="6">
    <location>
        <begin position="248"/>
        <end position="305"/>
    </location>
</feature>